<dbReference type="Proteomes" id="UP000789342">
    <property type="component" value="Unassembled WGS sequence"/>
</dbReference>
<dbReference type="EMBL" id="CAJVPV010003091">
    <property type="protein sequence ID" value="CAG8543055.1"/>
    <property type="molecule type" value="Genomic_DNA"/>
</dbReference>
<name>A0A9N9AUK0_9GLOM</name>
<reference evidence="1" key="1">
    <citation type="submission" date="2021-06" db="EMBL/GenBank/DDBJ databases">
        <authorList>
            <person name="Kallberg Y."/>
            <person name="Tangrot J."/>
            <person name="Rosling A."/>
        </authorList>
    </citation>
    <scope>NUCLEOTIDE SEQUENCE</scope>
    <source>
        <strain evidence="1">CL551</strain>
    </source>
</reference>
<proteinExistence type="predicted"/>
<sequence>MEEKAYSNTDPTNILSHIGDQSHVVNSLASTYQNDANIDSGRKKYIDKISSDNSVGAAGSDNVYSNLANDDRNDVNSKFDPIIYTDNFKAHLKGVESPNLVEGANDPMDLCNKIPNFYRLLDFYVDTGSTGLAVEKIIVSQEFLKKLCNDMVPGSFESISKVNYASLNTKSLGFIGIYGRCEVIAKYLLQKNVIDKEIYNLLVKPQISDNNTEIIEPHLKPGIYLLIEKEHGFIIHWPEKNCYDNNTSSKAKSNLVTLHRYLTKLTDAAFCLMDAQDLMIFDFDFFNECKGFKLNIKDKNSGDKLTLDLYPPPVMPIESCHNQSFIICRTVEPFESTKEYSVKDMSADQVLNAFKDTNLRISPSISFKNLMNLAQVLSVGSELVKSYNSKINATRKDREEEKQKKENIFAADSFLLSSLLRYRLKNMY</sequence>
<evidence type="ECO:0000313" key="1">
    <source>
        <dbReference type="EMBL" id="CAG8543055.1"/>
    </source>
</evidence>
<accession>A0A9N9AUK0</accession>
<keyword evidence="2" id="KW-1185">Reference proteome</keyword>
<dbReference type="AlphaFoldDB" id="A0A9N9AUK0"/>
<evidence type="ECO:0000313" key="2">
    <source>
        <dbReference type="Proteomes" id="UP000789342"/>
    </source>
</evidence>
<organism evidence="1 2">
    <name type="scientific">Acaulospora morrowiae</name>
    <dbReference type="NCBI Taxonomy" id="94023"/>
    <lineage>
        <taxon>Eukaryota</taxon>
        <taxon>Fungi</taxon>
        <taxon>Fungi incertae sedis</taxon>
        <taxon>Mucoromycota</taxon>
        <taxon>Glomeromycotina</taxon>
        <taxon>Glomeromycetes</taxon>
        <taxon>Diversisporales</taxon>
        <taxon>Acaulosporaceae</taxon>
        <taxon>Acaulospora</taxon>
    </lineage>
</organism>
<gene>
    <name evidence="1" type="ORF">AMORRO_LOCUS5219</name>
</gene>
<comment type="caution">
    <text evidence="1">The sequence shown here is derived from an EMBL/GenBank/DDBJ whole genome shotgun (WGS) entry which is preliminary data.</text>
</comment>
<protein>
    <submittedName>
        <fullName evidence="1">1278_t:CDS:1</fullName>
    </submittedName>
</protein>
<dbReference type="OrthoDB" id="2442347at2759"/>
<feature type="non-terminal residue" evidence="1">
    <location>
        <position position="1"/>
    </location>
</feature>
<feature type="non-terminal residue" evidence="1">
    <location>
        <position position="428"/>
    </location>
</feature>